<protein>
    <submittedName>
        <fullName evidence="1">Uncharacterized protein</fullName>
    </submittedName>
</protein>
<accession>A0A3M7PWW8</accession>
<evidence type="ECO:0000313" key="2">
    <source>
        <dbReference type="Proteomes" id="UP000276133"/>
    </source>
</evidence>
<reference evidence="1 2" key="1">
    <citation type="journal article" date="2018" name="Sci. Rep.">
        <title>Genomic signatures of local adaptation to the degree of environmental predictability in rotifers.</title>
        <authorList>
            <person name="Franch-Gras L."/>
            <person name="Hahn C."/>
            <person name="Garcia-Roger E.M."/>
            <person name="Carmona M.J."/>
            <person name="Serra M."/>
            <person name="Gomez A."/>
        </authorList>
    </citation>
    <scope>NUCLEOTIDE SEQUENCE [LARGE SCALE GENOMIC DNA]</scope>
    <source>
        <strain evidence="1">HYR1</strain>
    </source>
</reference>
<dbReference type="EMBL" id="REGN01008423">
    <property type="protein sequence ID" value="RNA03607.1"/>
    <property type="molecule type" value="Genomic_DNA"/>
</dbReference>
<dbReference type="OrthoDB" id="191150at2759"/>
<comment type="caution">
    <text evidence="1">The sequence shown here is derived from an EMBL/GenBank/DDBJ whole genome shotgun (WGS) entry which is preliminary data.</text>
</comment>
<sequence length="87" mass="9924">MICPLENYFTIMPPDRNLNLGRISKQFASTVADVNTKTIDHRFGTTMPVDMSINVKSNILGFLFSLLKMHRKKSIFSQVINSINHKP</sequence>
<keyword evidence="2" id="KW-1185">Reference proteome</keyword>
<gene>
    <name evidence="1" type="ORF">BpHYR1_054419</name>
</gene>
<dbReference type="AlphaFoldDB" id="A0A3M7PWW8"/>
<proteinExistence type="predicted"/>
<organism evidence="1 2">
    <name type="scientific">Brachionus plicatilis</name>
    <name type="common">Marine rotifer</name>
    <name type="synonym">Brachionus muelleri</name>
    <dbReference type="NCBI Taxonomy" id="10195"/>
    <lineage>
        <taxon>Eukaryota</taxon>
        <taxon>Metazoa</taxon>
        <taxon>Spiralia</taxon>
        <taxon>Gnathifera</taxon>
        <taxon>Rotifera</taxon>
        <taxon>Eurotatoria</taxon>
        <taxon>Monogononta</taxon>
        <taxon>Pseudotrocha</taxon>
        <taxon>Ploima</taxon>
        <taxon>Brachionidae</taxon>
        <taxon>Brachionus</taxon>
    </lineage>
</organism>
<evidence type="ECO:0000313" key="1">
    <source>
        <dbReference type="EMBL" id="RNA03607.1"/>
    </source>
</evidence>
<name>A0A3M7PWW8_BRAPC</name>
<dbReference type="Proteomes" id="UP000276133">
    <property type="component" value="Unassembled WGS sequence"/>
</dbReference>